<dbReference type="Gene3D" id="2.102.10.10">
    <property type="entry name" value="Rieske [2Fe-2S] iron-sulphur domain"/>
    <property type="match status" value="1"/>
</dbReference>
<dbReference type="PRINTS" id="PR00162">
    <property type="entry name" value="RIESKE"/>
</dbReference>
<evidence type="ECO:0000313" key="8">
    <source>
        <dbReference type="Proteomes" id="UP001247620"/>
    </source>
</evidence>
<dbReference type="EMBL" id="JAVDUU010000003">
    <property type="protein sequence ID" value="MDR6943154.1"/>
    <property type="molecule type" value="Genomic_DNA"/>
</dbReference>
<dbReference type="Proteomes" id="UP001247620">
    <property type="component" value="Unassembled WGS sequence"/>
</dbReference>
<protein>
    <submittedName>
        <fullName evidence="7">Glycine/D-amino acid oxidase-like deaminating enzyme/nitrite reductase/ring-hydroxylating ferredoxin subunit</fullName>
    </submittedName>
</protein>
<dbReference type="RefSeq" id="WP_310096917.1">
    <property type="nucleotide sequence ID" value="NZ_JAVDUU010000003.1"/>
</dbReference>
<dbReference type="PANTHER" id="PTHR13847:SF281">
    <property type="entry name" value="FAD DEPENDENT OXIDOREDUCTASE DOMAIN-CONTAINING PROTEIN"/>
    <property type="match status" value="1"/>
</dbReference>
<keyword evidence="3" id="KW-0408">Iron</keyword>
<dbReference type="Gene3D" id="3.30.9.10">
    <property type="entry name" value="D-Amino Acid Oxidase, subunit A, domain 2"/>
    <property type="match status" value="1"/>
</dbReference>
<sequence length="516" mass="56829">MSDISLQTTTNAGRDSLTKSLWQEDALADVKGGQPSAASIYDVLVIGAGITGVTAALMLQKQGKTVVVAEARHVGNGTTGGTSAHLNTFFDATYPEIEKDFGEDEAKLVARGGKEAFDIIAGFVKEYNIDCDLEYKDAYLFSENDDESKQLDEILESSKKAGVDVVSTVKNGVVIPFQKAIVFKNQGQFHPLKYINSLAKEFVKAGGILLEQTFIRETTFENDVHTAKGDQIQIKARNIIYATHIPPGVNLLDFKCAPYRSYVLGIRLEDENYPESLAYDMKEPYHYFRTHRINGNDYLLVGGEDHKTGHDDPEAAFRNLEAYVAKYYNIASVPYKWSSQYYIPADGLPYIGQLPGGDSRIYMATGYNGNGMMFGTLAAKTLTDIIIGKDTVYAGLFSPSRVKPIAGFVDFIKENADVAYHFVADRIFAQDIASLNEIPADSGKIVEYHDQKLAIYKDAAGKVHALNPVCTHTKCIVNFNAAEKSWDCPCHGGRFNINGQVLTGPPRMDLQKVEIS</sequence>
<reference evidence="7 8" key="1">
    <citation type="submission" date="2023-07" db="EMBL/GenBank/DDBJ databases">
        <title>Sorghum-associated microbial communities from plants grown in Nebraska, USA.</title>
        <authorList>
            <person name="Schachtman D."/>
        </authorList>
    </citation>
    <scope>NUCLEOTIDE SEQUENCE [LARGE SCALE GENOMIC DNA]</scope>
    <source>
        <strain evidence="7 8">3262</strain>
    </source>
</reference>
<name>A0ABU1TCX2_9SPHI</name>
<feature type="domain" description="Rieske" evidence="6">
    <location>
        <begin position="430"/>
        <end position="516"/>
    </location>
</feature>
<keyword evidence="4" id="KW-0411">Iron-sulfur</keyword>
<organism evidence="7 8">
    <name type="scientific">Mucilaginibacter pocheonensis</name>
    <dbReference type="NCBI Taxonomy" id="398050"/>
    <lineage>
        <taxon>Bacteria</taxon>
        <taxon>Pseudomonadati</taxon>
        <taxon>Bacteroidota</taxon>
        <taxon>Sphingobacteriia</taxon>
        <taxon>Sphingobacteriales</taxon>
        <taxon>Sphingobacteriaceae</taxon>
        <taxon>Mucilaginibacter</taxon>
    </lineage>
</organism>
<dbReference type="InterPro" id="IPR006076">
    <property type="entry name" value="FAD-dep_OxRdtase"/>
</dbReference>
<comment type="caution">
    <text evidence="7">The sequence shown here is derived from an EMBL/GenBank/DDBJ whole genome shotgun (WGS) entry which is preliminary data.</text>
</comment>
<dbReference type="InterPro" id="IPR036922">
    <property type="entry name" value="Rieske_2Fe-2S_sf"/>
</dbReference>
<dbReference type="InterPro" id="IPR036188">
    <property type="entry name" value="FAD/NAD-bd_sf"/>
</dbReference>
<evidence type="ECO:0000259" key="6">
    <source>
        <dbReference type="PROSITE" id="PS51296"/>
    </source>
</evidence>
<dbReference type="InterPro" id="IPR005805">
    <property type="entry name" value="Rieske_Fe-S_prot_C"/>
</dbReference>
<dbReference type="Pfam" id="PF01266">
    <property type="entry name" value="DAO"/>
    <property type="match status" value="1"/>
</dbReference>
<evidence type="ECO:0000256" key="4">
    <source>
        <dbReference type="ARBA" id="ARBA00023014"/>
    </source>
</evidence>
<keyword evidence="1" id="KW-0001">2Fe-2S</keyword>
<keyword evidence="8" id="KW-1185">Reference proteome</keyword>
<dbReference type="SUPFAM" id="SSF51905">
    <property type="entry name" value="FAD/NAD(P)-binding domain"/>
    <property type="match status" value="1"/>
</dbReference>
<dbReference type="InterPro" id="IPR017941">
    <property type="entry name" value="Rieske_2Fe-2S"/>
</dbReference>
<evidence type="ECO:0000256" key="5">
    <source>
        <dbReference type="ARBA" id="ARBA00023157"/>
    </source>
</evidence>
<keyword evidence="5" id="KW-1015">Disulfide bond</keyword>
<gene>
    <name evidence="7" type="ORF">J2W55_003007</name>
</gene>
<evidence type="ECO:0000256" key="3">
    <source>
        <dbReference type="ARBA" id="ARBA00023004"/>
    </source>
</evidence>
<dbReference type="PANTHER" id="PTHR13847">
    <property type="entry name" value="SARCOSINE DEHYDROGENASE-RELATED"/>
    <property type="match status" value="1"/>
</dbReference>
<dbReference type="Pfam" id="PF00355">
    <property type="entry name" value="Rieske"/>
    <property type="match status" value="1"/>
</dbReference>
<evidence type="ECO:0000256" key="1">
    <source>
        <dbReference type="ARBA" id="ARBA00022714"/>
    </source>
</evidence>
<evidence type="ECO:0000313" key="7">
    <source>
        <dbReference type="EMBL" id="MDR6943154.1"/>
    </source>
</evidence>
<dbReference type="SUPFAM" id="SSF50022">
    <property type="entry name" value="ISP domain"/>
    <property type="match status" value="1"/>
</dbReference>
<accession>A0ABU1TCX2</accession>
<dbReference type="PROSITE" id="PS51296">
    <property type="entry name" value="RIESKE"/>
    <property type="match status" value="1"/>
</dbReference>
<dbReference type="Gene3D" id="3.50.50.60">
    <property type="entry name" value="FAD/NAD(P)-binding domain"/>
    <property type="match status" value="1"/>
</dbReference>
<keyword evidence="2" id="KW-0479">Metal-binding</keyword>
<proteinExistence type="predicted"/>
<evidence type="ECO:0000256" key="2">
    <source>
        <dbReference type="ARBA" id="ARBA00022723"/>
    </source>
</evidence>